<organism evidence="8 9">
    <name type="scientific">Acidithiobacillus ferrivorans</name>
    <dbReference type="NCBI Taxonomy" id="160808"/>
    <lineage>
        <taxon>Bacteria</taxon>
        <taxon>Pseudomonadati</taxon>
        <taxon>Pseudomonadota</taxon>
        <taxon>Acidithiobacillia</taxon>
        <taxon>Acidithiobacillales</taxon>
        <taxon>Acidithiobacillaceae</taxon>
        <taxon>Acidithiobacillus</taxon>
    </lineage>
</organism>
<dbReference type="CDD" id="cd01127">
    <property type="entry name" value="TrwB_TraG_TraD_VirD4"/>
    <property type="match status" value="1"/>
</dbReference>
<dbReference type="InterPro" id="IPR019476">
    <property type="entry name" value="T4SS_TraD_DNA-bd"/>
</dbReference>
<dbReference type="PANTHER" id="PTHR37937">
    <property type="entry name" value="CONJUGATIVE TRANSFER: DNA TRANSPORT"/>
    <property type="match status" value="1"/>
</dbReference>
<evidence type="ECO:0000256" key="1">
    <source>
        <dbReference type="ARBA" id="ARBA00004651"/>
    </source>
</evidence>
<evidence type="ECO:0000256" key="6">
    <source>
        <dbReference type="SAM" id="MobiDB-lite"/>
    </source>
</evidence>
<feature type="domain" description="Type IV secretion system coupling protein TraD DNA-binding" evidence="7">
    <location>
        <begin position="13"/>
        <end position="251"/>
    </location>
</feature>
<keyword evidence="3" id="KW-0812">Transmembrane</keyword>
<dbReference type="InterPro" id="IPR051539">
    <property type="entry name" value="T4SS-coupling_protein"/>
</dbReference>
<keyword evidence="5" id="KW-0472">Membrane</keyword>
<dbReference type="EMBL" id="MASQ01000190">
    <property type="protein sequence ID" value="OCB01250.1"/>
    <property type="molecule type" value="Genomic_DNA"/>
</dbReference>
<dbReference type="InterPro" id="IPR027417">
    <property type="entry name" value="P-loop_NTPase"/>
</dbReference>
<evidence type="ECO:0000313" key="8">
    <source>
        <dbReference type="EMBL" id="OCB01250.1"/>
    </source>
</evidence>
<sequence length="276" mass="30655">MALIKRAGKTGLVGQEKTFSGVRATLAAPLEKLSVLRSLEKSDGESGFSIKRWVQNDDDKRWVFLLSKKDRLEALKPLFSLWLDMMARSAMSVEPSRERRIWTVIDELPTLAKIPALPSILAEGRKFGLSAILGLQNYPQLRETWGKDGAAVLLGLPRTRLILRVGDAETADEMSKELGEKRVLRTNKSTAPNHGQDTGTAAMNALAGKSNGSTSTSEAIVTERAVLPSEIAQLPNMVGYLRAQEEVMKVKIDYVEYQETQPQHCDVPQRNLPWEE</sequence>
<gene>
    <name evidence="8" type="ORF">BBC27_05025</name>
</gene>
<proteinExistence type="predicted"/>
<comment type="subcellular location">
    <subcellularLocation>
        <location evidence="1">Cell membrane</location>
        <topology evidence="1">Multi-pass membrane protein</topology>
    </subcellularLocation>
</comment>
<feature type="compositionally biased region" description="Polar residues" evidence="6">
    <location>
        <begin position="186"/>
        <end position="201"/>
    </location>
</feature>
<dbReference type="Gene3D" id="3.40.50.300">
    <property type="entry name" value="P-loop containing nucleotide triphosphate hydrolases"/>
    <property type="match status" value="1"/>
</dbReference>
<dbReference type="GO" id="GO:0005886">
    <property type="term" value="C:plasma membrane"/>
    <property type="evidence" value="ECO:0007669"/>
    <property type="project" value="UniProtKB-SubCell"/>
</dbReference>
<evidence type="ECO:0000256" key="5">
    <source>
        <dbReference type="ARBA" id="ARBA00023136"/>
    </source>
</evidence>
<comment type="caution">
    <text evidence="8">The sequence shown here is derived from an EMBL/GenBank/DDBJ whole genome shotgun (WGS) entry which is preliminary data.</text>
</comment>
<dbReference type="Proteomes" id="UP000093129">
    <property type="component" value="Unassembled WGS sequence"/>
</dbReference>
<dbReference type="SUPFAM" id="SSF52540">
    <property type="entry name" value="P-loop containing nucleoside triphosphate hydrolases"/>
    <property type="match status" value="1"/>
</dbReference>
<feature type="region of interest" description="Disordered" evidence="6">
    <location>
        <begin position="185"/>
        <end position="216"/>
    </location>
</feature>
<evidence type="ECO:0000259" key="7">
    <source>
        <dbReference type="Pfam" id="PF10412"/>
    </source>
</evidence>
<evidence type="ECO:0000256" key="2">
    <source>
        <dbReference type="ARBA" id="ARBA00022475"/>
    </source>
</evidence>
<evidence type="ECO:0000256" key="3">
    <source>
        <dbReference type="ARBA" id="ARBA00022692"/>
    </source>
</evidence>
<evidence type="ECO:0000313" key="9">
    <source>
        <dbReference type="Proteomes" id="UP000093129"/>
    </source>
</evidence>
<reference evidence="8 9" key="1">
    <citation type="submission" date="2016-07" db="EMBL/GenBank/DDBJ databases">
        <title>Draft genome of a psychrotolerant acidophile Acidithiobacillus ferrivorans strain YL15.</title>
        <authorList>
            <person name="Peng T."/>
            <person name="Ma L."/>
            <person name="Nan M."/>
            <person name="An N."/>
            <person name="Wang M."/>
            <person name="Qiu G."/>
            <person name="Zeng W."/>
        </authorList>
    </citation>
    <scope>NUCLEOTIDE SEQUENCE [LARGE SCALE GENOMIC DNA]</scope>
    <source>
        <strain evidence="8 9">YL15</strain>
    </source>
</reference>
<protein>
    <recommendedName>
        <fullName evidence="7">Type IV secretion system coupling protein TraD DNA-binding domain-containing protein</fullName>
    </recommendedName>
</protein>
<keyword evidence="4" id="KW-1133">Transmembrane helix</keyword>
<evidence type="ECO:0000256" key="4">
    <source>
        <dbReference type="ARBA" id="ARBA00022989"/>
    </source>
</evidence>
<dbReference type="PANTHER" id="PTHR37937:SF1">
    <property type="entry name" value="CONJUGATIVE TRANSFER: DNA TRANSPORT"/>
    <property type="match status" value="1"/>
</dbReference>
<accession>A0A1B9BU97</accession>
<dbReference type="Pfam" id="PF10412">
    <property type="entry name" value="TrwB_AAD_bind"/>
    <property type="match status" value="1"/>
</dbReference>
<name>A0A1B9BU97_9PROT</name>
<dbReference type="AlphaFoldDB" id="A0A1B9BU97"/>
<keyword evidence="2" id="KW-1003">Cell membrane</keyword>